<evidence type="ECO:0000256" key="1">
    <source>
        <dbReference type="SAM" id="MobiDB-lite"/>
    </source>
</evidence>
<comment type="caution">
    <text evidence="2">The sequence shown here is derived from an EMBL/GenBank/DDBJ whole genome shotgun (WGS) entry which is preliminary data.</text>
</comment>
<evidence type="ECO:0000313" key="2">
    <source>
        <dbReference type="EMBL" id="RAI42933.1"/>
    </source>
</evidence>
<proteinExistence type="predicted"/>
<accession>A0A327KZ31</accession>
<feature type="region of interest" description="Disordered" evidence="1">
    <location>
        <begin position="67"/>
        <end position="99"/>
    </location>
</feature>
<evidence type="ECO:0000313" key="3">
    <source>
        <dbReference type="Proteomes" id="UP000249130"/>
    </source>
</evidence>
<dbReference type="RefSeq" id="WP_111420212.1">
    <property type="nucleotide sequence ID" value="NZ_NPEX01000117.1"/>
</dbReference>
<keyword evidence="3" id="KW-1185">Reference proteome</keyword>
<dbReference type="EMBL" id="NPEX01000117">
    <property type="protein sequence ID" value="RAI42933.1"/>
    <property type="molecule type" value="Genomic_DNA"/>
</dbReference>
<feature type="compositionally biased region" description="Basic and acidic residues" evidence="1">
    <location>
        <begin position="70"/>
        <end position="91"/>
    </location>
</feature>
<gene>
    <name evidence="2" type="ORF">CH341_17005</name>
</gene>
<sequence length="127" mass="13932">MAKRALAEPGVTGHVADHAGDRMPHRPALVGRKPEIGCEIDALDRMPGEAAEGMHAGLDGKRVRVGLTQGRREPRLAPARVDHGAQRDQREHRRHARRGARAAFGQLVSECPPERILDVHQAASRRL</sequence>
<feature type="region of interest" description="Disordered" evidence="1">
    <location>
        <begin position="1"/>
        <end position="32"/>
    </location>
</feature>
<reference evidence="2 3" key="1">
    <citation type="submission" date="2017-07" db="EMBL/GenBank/DDBJ databases">
        <title>Draft Genome Sequences of Select Purple Nonsulfur Bacteria.</title>
        <authorList>
            <person name="Lasarre B."/>
            <person name="Mckinlay J.B."/>
        </authorList>
    </citation>
    <scope>NUCLEOTIDE SEQUENCE [LARGE SCALE GENOMIC DNA]</scope>
    <source>
        <strain evidence="2 3">DSM 5909</strain>
    </source>
</reference>
<protein>
    <submittedName>
        <fullName evidence="2">Uncharacterized protein</fullName>
    </submittedName>
</protein>
<organism evidence="2 3">
    <name type="scientific">Rhodoplanes roseus</name>
    <dbReference type="NCBI Taxonomy" id="29409"/>
    <lineage>
        <taxon>Bacteria</taxon>
        <taxon>Pseudomonadati</taxon>
        <taxon>Pseudomonadota</taxon>
        <taxon>Alphaproteobacteria</taxon>
        <taxon>Hyphomicrobiales</taxon>
        <taxon>Nitrobacteraceae</taxon>
        <taxon>Rhodoplanes</taxon>
    </lineage>
</organism>
<name>A0A327KZ31_9BRAD</name>
<dbReference type="AlphaFoldDB" id="A0A327KZ31"/>
<dbReference type="Proteomes" id="UP000249130">
    <property type="component" value="Unassembled WGS sequence"/>
</dbReference>
<feature type="compositionally biased region" description="Basic and acidic residues" evidence="1">
    <location>
        <begin position="15"/>
        <end position="24"/>
    </location>
</feature>